<dbReference type="InterPro" id="IPR007016">
    <property type="entry name" value="O-antigen_ligase-rel_domated"/>
</dbReference>
<dbReference type="EMBL" id="JAPAAF010000067">
    <property type="protein sequence ID" value="MCW0484958.1"/>
    <property type="molecule type" value="Genomic_DNA"/>
</dbReference>
<feature type="domain" description="O-antigen ligase-related" evidence="6">
    <location>
        <begin position="386"/>
        <end position="462"/>
    </location>
</feature>
<keyword evidence="3 5" id="KW-1133">Transmembrane helix</keyword>
<gene>
    <name evidence="7" type="ORF">N2K84_19650</name>
</gene>
<feature type="transmembrane region" description="Helical" evidence="5">
    <location>
        <begin position="474"/>
        <end position="493"/>
    </location>
</feature>
<feature type="transmembrane region" description="Helical" evidence="5">
    <location>
        <begin position="54"/>
        <end position="75"/>
    </location>
</feature>
<evidence type="ECO:0000256" key="4">
    <source>
        <dbReference type="ARBA" id="ARBA00023136"/>
    </source>
</evidence>
<dbReference type="Pfam" id="PF04932">
    <property type="entry name" value="Wzy_C"/>
    <property type="match status" value="1"/>
</dbReference>
<feature type="transmembrane region" description="Helical" evidence="5">
    <location>
        <begin position="154"/>
        <end position="173"/>
    </location>
</feature>
<feature type="transmembrane region" description="Helical" evidence="5">
    <location>
        <begin position="113"/>
        <end position="134"/>
    </location>
</feature>
<feature type="transmembrane region" description="Helical" evidence="5">
    <location>
        <begin position="182"/>
        <end position="198"/>
    </location>
</feature>
<evidence type="ECO:0000256" key="2">
    <source>
        <dbReference type="ARBA" id="ARBA00022692"/>
    </source>
</evidence>
<evidence type="ECO:0000313" key="8">
    <source>
        <dbReference type="Proteomes" id="UP001163821"/>
    </source>
</evidence>
<feature type="transmembrane region" description="Helical" evidence="5">
    <location>
        <begin position="499"/>
        <end position="516"/>
    </location>
</feature>
<reference evidence="7" key="1">
    <citation type="submission" date="2022-10" db="EMBL/GenBank/DDBJ databases">
        <title>Gaoshiqiia sediminis gen. nov., sp. nov., isolated from coastal sediment.</title>
        <authorList>
            <person name="Yu W.X."/>
            <person name="Mu D.S."/>
            <person name="Du J.Z."/>
            <person name="Liang Y.Q."/>
        </authorList>
    </citation>
    <scope>NUCLEOTIDE SEQUENCE</scope>
    <source>
        <strain evidence="7">A06</strain>
    </source>
</reference>
<feature type="transmembrane region" description="Helical" evidence="5">
    <location>
        <begin position="229"/>
        <end position="248"/>
    </location>
</feature>
<feature type="transmembrane region" description="Helical" evidence="5">
    <location>
        <begin position="81"/>
        <end position="101"/>
    </location>
</feature>
<organism evidence="7 8">
    <name type="scientific">Gaoshiqia sediminis</name>
    <dbReference type="NCBI Taxonomy" id="2986998"/>
    <lineage>
        <taxon>Bacteria</taxon>
        <taxon>Pseudomonadati</taxon>
        <taxon>Bacteroidota</taxon>
        <taxon>Bacteroidia</taxon>
        <taxon>Marinilabiliales</taxon>
        <taxon>Prolixibacteraceae</taxon>
        <taxon>Gaoshiqia</taxon>
    </lineage>
</organism>
<sequence>MMERLKNTDWFYLSLMLLVVSLPFSAGMISVAAVLLFIVSLFRISQNNFRNKLAAGRNLLIFASVFLVYLFGLLICRDWKWGLYDLQKNIPFLMIPLAFVFGPQLSARKSKKLLLIFALAVVLSALSAVVLFYGSTRLSVLEAQELGFVHHIRFSFQVILSILILSIPLILAYSEMSLREKFLRLGGGLFLVLFLFWHQSLTGIISFLGTAFAGGVLLLFQINGRVQRMLLGMSLMLLILIPSVYLAYAINRFYDLDPLDPTSLEDRTSLGNPYTHHLENPQLENGHYVGLYWCEQEMEKAWNQRAEIKYNEPDQHGYQIKETLVRYLTSKNLRKDAAGVSQLTSEDIRNIEAGISNHILARKGLSLYPRIYVSIWEVDNYLKTGYANARSLALRMEYSKAAWHIIRDHFWFGVGTGNWKAAFDDAYHQLGSQMEPEWYSSAHNQYLNYWVKFGLVGLLLILSLIIFPVVKTKAYRNSVFLLFLVSMFLANFADSNLETHVGGHFFVFVYCLFVASENI</sequence>
<dbReference type="GO" id="GO:0016020">
    <property type="term" value="C:membrane"/>
    <property type="evidence" value="ECO:0007669"/>
    <property type="project" value="UniProtKB-SubCell"/>
</dbReference>
<proteinExistence type="predicted"/>
<evidence type="ECO:0000256" key="3">
    <source>
        <dbReference type="ARBA" id="ARBA00022989"/>
    </source>
</evidence>
<dbReference type="Proteomes" id="UP001163821">
    <property type="component" value="Unassembled WGS sequence"/>
</dbReference>
<dbReference type="RefSeq" id="WP_282593544.1">
    <property type="nucleotide sequence ID" value="NZ_JAPAAF010000067.1"/>
</dbReference>
<comment type="caution">
    <text evidence="7">The sequence shown here is derived from an EMBL/GenBank/DDBJ whole genome shotgun (WGS) entry which is preliminary data.</text>
</comment>
<keyword evidence="2 5" id="KW-0812">Transmembrane</keyword>
<feature type="transmembrane region" description="Helical" evidence="5">
    <location>
        <begin position="204"/>
        <end position="222"/>
    </location>
</feature>
<keyword evidence="8" id="KW-1185">Reference proteome</keyword>
<keyword evidence="7" id="KW-0436">Ligase</keyword>
<evidence type="ECO:0000313" key="7">
    <source>
        <dbReference type="EMBL" id="MCW0484958.1"/>
    </source>
</evidence>
<evidence type="ECO:0000256" key="5">
    <source>
        <dbReference type="SAM" id="Phobius"/>
    </source>
</evidence>
<accession>A0AA41YDP5</accession>
<evidence type="ECO:0000256" key="1">
    <source>
        <dbReference type="ARBA" id="ARBA00004141"/>
    </source>
</evidence>
<feature type="transmembrane region" description="Helical" evidence="5">
    <location>
        <begin position="12"/>
        <end position="42"/>
    </location>
</feature>
<dbReference type="PANTHER" id="PTHR37422:SF17">
    <property type="entry name" value="O-ANTIGEN LIGASE"/>
    <property type="match status" value="1"/>
</dbReference>
<dbReference type="AlphaFoldDB" id="A0AA41YDP5"/>
<protein>
    <submittedName>
        <fullName evidence="7">O-antigen ligase family protein</fullName>
    </submittedName>
</protein>
<dbReference type="InterPro" id="IPR051533">
    <property type="entry name" value="WaaL-like"/>
</dbReference>
<keyword evidence="4 5" id="KW-0472">Membrane</keyword>
<comment type="subcellular location">
    <subcellularLocation>
        <location evidence="1">Membrane</location>
        <topology evidence="1">Multi-pass membrane protein</topology>
    </subcellularLocation>
</comment>
<dbReference type="GO" id="GO:0016874">
    <property type="term" value="F:ligase activity"/>
    <property type="evidence" value="ECO:0007669"/>
    <property type="project" value="UniProtKB-KW"/>
</dbReference>
<evidence type="ECO:0000259" key="6">
    <source>
        <dbReference type="Pfam" id="PF04932"/>
    </source>
</evidence>
<dbReference type="PANTHER" id="PTHR37422">
    <property type="entry name" value="TEICHURONIC ACID BIOSYNTHESIS PROTEIN TUAE"/>
    <property type="match status" value="1"/>
</dbReference>
<name>A0AA41YDP5_9BACT</name>
<feature type="transmembrane region" description="Helical" evidence="5">
    <location>
        <begin position="449"/>
        <end position="467"/>
    </location>
</feature>